<accession>A0A6J4PKF6</accession>
<protein>
    <recommendedName>
        <fullName evidence="1">Cupin type-2 domain-containing protein</fullName>
    </recommendedName>
</protein>
<dbReference type="EMBL" id="CADCUT010000147">
    <property type="protein sequence ID" value="CAA9418413.1"/>
    <property type="molecule type" value="Genomic_DNA"/>
</dbReference>
<dbReference type="SUPFAM" id="SSF51182">
    <property type="entry name" value="RmlC-like cupins"/>
    <property type="match status" value="1"/>
</dbReference>
<reference evidence="2" key="1">
    <citation type="submission" date="2020-02" db="EMBL/GenBank/DDBJ databases">
        <authorList>
            <person name="Meier V. D."/>
        </authorList>
    </citation>
    <scope>NUCLEOTIDE SEQUENCE</scope>
    <source>
        <strain evidence="2">AVDCRST_MAG03</strain>
    </source>
</reference>
<gene>
    <name evidence="2" type="ORF">AVDCRST_MAG03-2367</name>
</gene>
<dbReference type="InterPro" id="IPR011051">
    <property type="entry name" value="RmlC_Cupin_sf"/>
</dbReference>
<dbReference type="Gene3D" id="2.60.120.10">
    <property type="entry name" value="Jelly Rolls"/>
    <property type="match status" value="1"/>
</dbReference>
<feature type="domain" description="Cupin type-2" evidence="1">
    <location>
        <begin position="3"/>
        <end position="52"/>
    </location>
</feature>
<dbReference type="InterPro" id="IPR053146">
    <property type="entry name" value="QDO-like"/>
</dbReference>
<dbReference type="InterPro" id="IPR013096">
    <property type="entry name" value="Cupin_2"/>
</dbReference>
<organism evidence="2">
    <name type="scientific">uncultured Rubrobacteraceae bacterium</name>
    <dbReference type="NCBI Taxonomy" id="349277"/>
    <lineage>
        <taxon>Bacteria</taxon>
        <taxon>Bacillati</taxon>
        <taxon>Actinomycetota</taxon>
        <taxon>Rubrobacteria</taxon>
        <taxon>Rubrobacterales</taxon>
        <taxon>Rubrobacteraceae</taxon>
        <taxon>environmental samples</taxon>
    </lineage>
</organism>
<sequence>MREDENYYVTEGTLTFRLGERDVEAPAGTFVHIPKGLVHTHWNATDAPVGLVAFPAPAGFEAFFADLAELMAGMSSGPPDMGKMAAFYEGYGLQVVGPPPNSER</sequence>
<dbReference type="PANTHER" id="PTHR36440">
    <property type="entry name" value="PUTATIVE (AFU_ORTHOLOGUE AFUA_8G07350)-RELATED"/>
    <property type="match status" value="1"/>
</dbReference>
<evidence type="ECO:0000259" key="1">
    <source>
        <dbReference type="Pfam" id="PF07883"/>
    </source>
</evidence>
<dbReference type="AlphaFoldDB" id="A0A6J4PKF6"/>
<evidence type="ECO:0000313" key="2">
    <source>
        <dbReference type="EMBL" id="CAA9418413.1"/>
    </source>
</evidence>
<dbReference type="PANTHER" id="PTHR36440:SF1">
    <property type="entry name" value="PUTATIVE (AFU_ORTHOLOGUE AFUA_8G07350)-RELATED"/>
    <property type="match status" value="1"/>
</dbReference>
<dbReference type="InterPro" id="IPR014710">
    <property type="entry name" value="RmlC-like_jellyroll"/>
</dbReference>
<proteinExistence type="predicted"/>
<dbReference type="Pfam" id="PF07883">
    <property type="entry name" value="Cupin_2"/>
    <property type="match status" value="1"/>
</dbReference>
<name>A0A6J4PKF6_9ACTN</name>